<keyword evidence="1" id="KW-1133">Transmembrane helix</keyword>
<name>A0A2M7BSK8_9BACT</name>
<comment type="caution">
    <text evidence="2">The sequence shown here is derived from an EMBL/GenBank/DDBJ whole genome shotgun (WGS) entry which is preliminary data.</text>
</comment>
<feature type="non-terminal residue" evidence="2">
    <location>
        <position position="202"/>
    </location>
</feature>
<reference evidence="3" key="1">
    <citation type="submission" date="2017-09" db="EMBL/GenBank/DDBJ databases">
        <title>Depth-based differentiation of microbial function through sediment-hosted aquifers and enrichment of novel symbionts in the deep terrestrial subsurface.</title>
        <authorList>
            <person name="Probst A.J."/>
            <person name="Ladd B."/>
            <person name="Jarett J.K."/>
            <person name="Geller-Mcgrath D.E."/>
            <person name="Sieber C.M.K."/>
            <person name="Emerson J.B."/>
            <person name="Anantharaman K."/>
            <person name="Thomas B.C."/>
            <person name="Malmstrom R."/>
            <person name="Stieglmeier M."/>
            <person name="Klingl A."/>
            <person name="Woyke T."/>
            <person name="Ryan C.M."/>
            <person name="Banfield J.F."/>
        </authorList>
    </citation>
    <scope>NUCLEOTIDE SEQUENCE [LARGE SCALE GENOMIC DNA]</scope>
</reference>
<evidence type="ECO:0008006" key="4">
    <source>
        <dbReference type="Google" id="ProtNLM"/>
    </source>
</evidence>
<evidence type="ECO:0000313" key="3">
    <source>
        <dbReference type="Proteomes" id="UP000230119"/>
    </source>
</evidence>
<dbReference type="EMBL" id="PEVA01000115">
    <property type="protein sequence ID" value="PIV08450.1"/>
    <property type="molecule type" value="Genomic_DNA"/>
</dbReference>
<protein>
    <recommendedName>
        <fullName evidence="4">Glycosyltransferase subfamily 4-like N-terminal domain-containing protein</fullName>
    </recommendedName>
</protein>
<evidence type="ECO:0000313" key="2">
    <source>
        <dbReference type="EMBL" id="PIV08450.1"/>
    </source>
</evidence>
<accession>A0A2M7BSK8</accession>
<gene>
    <name evidence="2" type="ORF">COS52_02620</name>
</gene>
<feature type="transmembrane region" description="Helical" evidence="1">
    <location>
        <begin position="121"/>
        <end position="139"/>
    </location>
</feature>
<dbReference type="Gene3D" id="3.40.50.2000">
    <property type="entry name" value="Glycogen Phosphorylase B"/>
    <property type="match status" value="1"/>
</dbReference>
<keyword evidence="1" id="KW-0472">Membrane</keyword>
<sequence>MKTAVIYDKWLSGLGGGEVVACNVARILKDNGYDVLFLSKDKVPVEKIKSTLGIDLSDVTFKQVANERDLLLTTNDYRLLTSDYRPPTIDLFINISFMDYSYGIAKKNIYYTHFPTPMRGFLFNLILTFFQTTGIYTLFPSRYYQLVRDRIRAGIFFDMKRRLASYDLVLSNSKYTQKWIKRYWERDAQVLYPPVNFLTTNH</sequence>
<evidence type="ECO:0000256" key="1">
    <source>
        <dbReference type="SAM" id="Phobius"/>
    </source>
</evidence>
<proteinExistence type="predicted"/>
<organism evidence="2 3">
    <name type="scientific">Candidatus Roizmanbacteria bacterium CG03_land_8_20_14_0_80_39_12</name>
    <dbReference type="NCBI Taxonomy" id="1974847"/>
    <lineage>
        <taxon>Bacteria</taxon>
        <taxon>Candidatus Roizmaniibacteriota</taxon>
    </lineage>
</organism>
<keyword evidence="1" id="KW-0812">Transmembrane</keyword>
<dbReference type="AlphaFoldDB" id="A0A2M7BSK8"/>
<dbReference type="Proteomes" id="UP000230119">
    <property type="component" value="Unassembled WGS sequence"/>
</dbReference>
<dbReference type="SUPFAM" id="SSF53756">
    <property type="entry name" value="UDP-Glycosyltransferase/glycogen phosphorylase"/>
    <property type="match status" value="1"/>
</dbReference>